<dbReference type="PANTHER" id="PTHR45947">
    <property type="entry name" value="SULFOQUINOVOSYL TRANSFERASE SQD2"/>
    <property type="match status" value="1"/>
</dbReference>
<evidence type="ECO:0000259" key="1">
    <source>
        <dbReference type="Pfam" id="PF00534"/>
    </source>
</evidence>
<reference evidence="2" key="1">
    <citation type="submission" date="2020-12" db="EMBL/GenBank/DDBJ databases">
        <title>PHA producing bacteria isolated from mangrove.</title>
        <authorList>
            <person name="Zheng W."/>
            <person name="Yu S."/>
            <person name="Huang Y."/>
        </authorList>
    </citation>
    <scope>NUCLEOTIDE SEQUENCE</scope>
    <source>
        <strain evidence="2">GN22-4</strain>
    </source>
</reference>
<dbReference type="SUPFAM" id="SSF53756">
    <property type="entry name" value="UDP-Glycosyltransferase/glycogen phosphorylase"/>
    <property type="match status" value="1"/>
</dbReference>
<dbReference type="InterPro" id="IPR050194">
    <property type="entry name" value="Glycosyltransferase_grp1"/>
</dbReference>
<gene>
    <name evidence="2" type="ORF">JF537_04490</name>
</gene>
<accession>A0A8I1MEM3</accession>
<sequence>MKIGILSTFVGSFGQKGFYNVQEIGLAKELDKLFDEVIIYKLISNSEKEISERVDECYHTTLKLLPSKHLGINGLLNLKRLDRNLDALIYFSDTQIIVPQVHKWCKKNNIKLIPYIGVTESHSGKKIKRIIINNMFKRNIKIYRKSLCLSKTPQVKETLERYGVKECRVSPVGLDLSILNFGYNQVSILDLKEKWGFQPEDKVVLFVGRLVQDKEPLKMVEIFEKISFEDSNYKLLIIGNGYLNHNINILIREKKLQDKVKIINKMPNTEIWEMYRIANVFVNLSKKEIFGMAILEAMFYQCKVVAWNAPGPRYIIENGISGFICKTDQEMIDSILLETEDVLTAAYERVMKKFTWKPTALLISKIVKE</sequence>
<protein>
    <submittedName>
        <fullName evidence="2">Glycosyltransferase</fullName>
    </submittedName>
</protein>
<dbReference type="Pfam" id="PF00534">
    <property type="entry name" value="Glycos_transf_1"/>
    <property type="match status" value="1"/>
</dbReference>
<dbReference type="PANTHER" id="PTHR45947:SF3">
    <property type="entry name" value="SULFOQUINOVOSYL TRANSFERASE SQD2"/>
    <property type="match status" value="1"/>
</dbReference>
<evidence type="ECO:0000313" key="3">
    <source>
        <dbReference type="Proteomes" id="UP000664578"/>
    </source>
</evidence>
<name>A0A8I1MEM3_9BACI</name>
<feature type="domain" description="Glycosyl transferase family 1" evidence="1">
    <location>
        <begin position="191"/>
        <end position="329"/>
    </location>
</feature>
<dbReference type="InterPro" id="IPR001296">
    <property type="entry name" value="Glyco_trans_1"/>
</dbReference>
<dbReference type="Gene3D" id="3.40.50.2000">
    <property type="entry name" value="Glycogen Phosphorylase B"/>
    <property type="match status" value="2"/>
</dbReference>
<dbReference type="AlphaFoldDB" id="A0A8I1MEM3"/>
<dbReference type="GO" id="GO:0016757">
    <property type="term" value="F:glycosyltransferase activity"/>
    <property type="evidence" value="ECO:0007669"/>
    <property type="project" value="InterPro"/>
</dbReference>
<organism evidence="2 3">
    <name type="scientific">Priestia flexa</name>
    <dbReference type="NCBI Taxonomy" id="86664"/>
    <lineage>
        <taxon>Bacteria</taxon>
        <taxon>Bacillati</taxon>
        <taxon>Bacillota</taxon>
        <taxon>Bacilli</taxon>
        <taxon>Bacillales</taxon>
        <taxon>Bacillaceae</taxon>
        <taxon>Priestia</taxon>
    </lineage>
</organism>
<keyword evidence="2" id="KW-0808">Transferase</keyword>
<dbReference type="EMBL" id="JAEMWV010000002">
    <property type="protein sequence ID" value="MBN8250837.1"/>
    <property type="molecule type" value="Genomic_DNA"/>
</dbReference>
<dbReference type="Proteomes" id="UP000664578">
    <property type="component" value="Unassembled WGS sequence"/>
</dbReference>
<evidence type="ECO:0000313" key="2">
    <source>
        <dbReference type="EMBL" id="MBN8250837.1"/>
    </source>
</evidence>
<comment type="caution">
    <text evidence="2">The sequence shown here is derived from an EMBL/GenBank/DDBJ whole genome shotgun (WGS) entry which is preliminary data.</text>
</comment>
<dbReference type="RefSeq" id="WP_206782224.1">
    <property type="nucleotide sequence ID" value="NZ_JAEMWV010000002.1"/>
</dbReference>
<proteinExistence type="predicted"/>